<dbReference type="WBParaSite" id="OFLC_0001474401-mRNA-1">
    <property type="protein sequence ID" value="OFLC_0001474401-mRNA-1"/>
    <property type="gene ID" value="OFLC_0001474401"/>
</dbReference>
<organism evidence="4">
    <name type="scientific">Onchocerca flexuosa</name>
    <dbReference type="NCBI Taxonomy" id="387005"/>
    <lineage>
        <taxon>Eukaryota</taxon>
        <taxon>Metazoa</taxon>
        <taxon>Ecdysozoa</taxon>
        <taxon>Nematoda</taxon>
        <taxon>Chromadorea</taxon>
        <taxon>Rhabditida</taxon>
        <taxon>Spirurina</taxon>
        <taxon>Spiruromorpha</taxon>
        <taxon>Filarioidea</taxon>
        <taxon>Onchocercidae</taxon>
        <taxon>Onchocerca</taxon>
    </lineage>
</organism>
<protein>
    <submittedName>
        <fullName evidence="4">Ell-associated factor Eaf</fullName>
    </submittedName>
</protein>
<evidence type="ECO:0000256" key="1">
    <source>
        <dbReference type="SAM" id="MobiDB-lite"/>
    </source>
</evidence>
<reference evidence="2 3" key="2">
    <citation type="submission" date="2018-11" db="EMBL/GenBank/DDBJ databases">
        <authorList>
            <consortium name="Pathogen Informatics"/>
        </authorList>
    </citation>
    <scope>NUCLEOTIDE SEQUENCE [LARGE SCALE GENOMIC DNA]</scope>
</reference>
<reference evidence="4" key="1">
    <citation type="submission" date="2016-06" db="UniProtKB">
        <authorList>
            <consortium name="WormBaseParasite"/>
        </authorList>
    </citation>
    <scope>IDENTIFICATION</scope>
</reference>
<feature type="region of interest" description="Disordered" evidence="1">
    <location>
        <begin position="228"/>
        <end position="248"/>
    </location>
</feature>
<proteinExistence type="predicted"/>
<dbReference type="Proteomes" id="UP000267606">
    <property type="component" value="Unassembled WGS sequence"/>
</dbReference>
<gene>
    <name evidence="2" type="ORF">OFLC_LOCUS14733</name>
</gene>
<feature type="compositionally biased region" description="Pro residues" evidence="1">
    <location>
        <begin position="235"/>
        <end position="248"/>
    </location>
</feature>
<evidence type="ECO:0000313" key="3">
    <source>
        <dbReference type="Proteomes" id="UP000267606"/>
    </source>
</evidence>
<accession>A0A183I4S1</accession>
<keyword evidence="3" id="KW-1185">Reference proteome</keyword>
<sequence length="248" mass="26521">MHRLCETIIFEHSCIRPVIPSPIARPTPKASISSASVANAAVKKEVDLWTGSEGEQRLHAVRKLSDNTVEKNTAEFTANFNTATAIRGENGQYQFSFDPSLQDNTQSLKGSSKETLVTKGDGVSPLANVGLEANDDECLKQRLDKVKDFWPGQQQFANNLLGNGNESATIAPLVTDKSGSTSVGVSSMPHGPNVAKKIYIKSVTGVRPQPQTSEQVVNNTTANLKEASSSTPFVPLLPPPSPIACLPP</sequence>
<dbReference type="AlphaFoldDB" id="A0A183I4S1"/>
<evidence type="ECO:0000313" key="2">
    <source>
        <dbReference type="EMBL" id="VDP18460.1"/>
    </source>
</evidence>
<dbReference type="EMBL" id="UZAJ01041136">
    <property type="protein sequence ID" value="VDP18460.1"/>
    <property type="molecule type" value="Genomic_DNA"/>
</dbReference>
<name>A0A183I4S1_9BILA</name>
<evidence type="ECO:0000313" key="4">
    <source>
        <dbReference type="WBParaSite" id="OFLC_0001474401-mRNA-1"/>
    </source>
</evidence>
<dbReference type="STRING" id="387005.A0A183I4S1"/>